<accession>A0A7J7KD26</accession>
<dbReference type="PANTHER" id="PTHR10342:SF274">
    <property type="entry name" value="ARYLSULFATASE B"/>
    <property type="match status" value="1"/>
</dbReference>
<dbReference type="SUPFAM" id="SSF53649">
    <property type="entry name" value="Alkaline phosphatase-like"/>
    <property type="match status" value="1"/>
</dbReference>
<keyword evidence="4" id="KW-0378">Hydrolase</keyword>
<evidence type="ECO:0000313" key="9">
    <source>
        <dbReference type="EMBL" id="KAF6035834.1"/>
    </source>
</evidence>
<evidence type="ECO:0000256" key="6">
    <source>
        <dbReference type="ARBA" id="ARBA00023180"/>
    </source>
</evidence>
<evidence type="ECO:0000259" key="8">
    <source>
        <dbReference type="Pfam" id="PF00884"/>
    </source>
</evidence>
<dbReference type="EMBL" id="VXIV02000822">
    <property type="protein sequence ID" value="KAF6035834.1"/>
    <property type="molecule type" value="Genomic_DNA"/>
</dbReference>
<comment type="caution">
    <text evidence="9">The sequence shown here is derived from an EMBL/GenBank/DDBJ whole genome shotgun (WGS) entry which is preliminary data.</text>
</comment>
<dbReference type="GO" id="GO:0046872">
    <property type="term" value="F:metal ion binding"/>
    <property type="evidence" value="ECO:0007669"/>
    <property type="project" value="UniProtKB-KW"/>
</dbReference>
<dbReference type="AlphaFoldDB" id="A0A7J7KD26"/>
<protein>
    <recommendedName>
        <fullName evidence="8">Sulfatase N-terminal domain-containing protein</fullName>
    </recommendedName>
</protein>
<dbReference type="PROSITE" id="PS00523">
    <property type="entry name" value="SULFATASE_1"/>
    <property type="match status" value="1"/>
</dbReference>
<keyword evidence="10" id="KW-1185">Reference proteome</keyword>
<dbReference type="InterPro" id="IPR047115">
    <property type="entry name" value="ARSB"/>
</dbReference>
<evidence type="ECO:0000313" key="10">
    <source>
        <dbReference type="Proteomes" id="UP000593567"/>
    </source>
</evidence>
<dbReference type="Pfam" id="PF00884">
    <property type="entry name" value="Sulfatase"/>
    <property type="match status" value="1"/>
</dbReference>
<dbReference type="OrthoDB" id="103349at2759"/>
<evidence type="ECO:0000256" key="7">
    <source>
        <dbReference type="SAM" id="SignalP"/>
    </source>
</evidence>
<keyword evidence="7" id="KW-0732">Signal</keyword>
<dbReference type="InterPro" id="IPR017850">
    <property type="entry name" value="Alkaline_phosphatase_core_sf"/>
</dbReference>
<evidence type="ECO:0000256" key="4">
    <source>
        <dbReference type="ARBA" id="ARBA00022801"/>
    </source>
</evidence>
<feature type="chain" id="PRO_5029446642" description="Sulfatase N-terminal domain-containing protein" evidence="7">
    <location>
        <begin position="22"/>
        <end position="186"/>
    </location>
</feature>
<dbReference type="PANTHER" id="PTHR10342">
    <property type="entry name" value="ARYLSULFATASE"/>
    <property type="match status" value="1"/>
</dbReference>
<dbReference type="Proteomes" id="UP000593567">
    <property type="component" value="Unassembled WGS sequence"/>
</dbReference>
<dbReference type="InterPro" id="IPR024607">
    <property type="entry name" value="Sulfatase_CS"/>
</dbReference>
<evidence type="ECO:0000256" key="1">
    <source>
        <dbReference type="ARBA" id="ARBA00001913"/>
    </source>
</evidence>
<gene>
    <name evidence="9" type="ORF">EB796_005859</name>
</gene>
<keyword evidence="5" id="KW-0106">Calcium</keyword>
<organism evidence="9 10">
    <name type="scientific">Bugula neritina</name>
    <name type="common">Brown bryozoan</name>
    <name type="synonym">Sertularia neritina</name>
    <dbReference type="NCBI Taxonomy" id="10212"/>
    <lineage>
        <taxon>Eukaryota</taxon>
        <taxon>Metazoa</taxon>
        <taxon>Spiralia</taxon>
        <taxon>Lophotrochozoa</taxon>
        <taxon>Bryozoa</taxon>
        <taxon>Gymnolaemata</taxon>
        <taxon>Cheilostomatida</taxon>
        <taxon>Flustrina</taxon>
        <taxon>Buguloidea</taxon>
        <taxon>Bugulidae</taxon>
        <taxon>Bugula</taxon>
    </lineage>
</organism>
<keyword evidence="6" id="KW-0325">Glycoprotein</keyword>
<dbReference type="Gene3D" id="3.40.720.10">
    <property type="entry name" value="Alkaline Phosphatase, subunit A"/>
    <property type="match status" value="2"/>
</dbReference>
<feature type="signal peptide" evidence="7">
    <location>
        <begin position="1"/>
        <end position="21"/>
    </location>
</feature>
<keyword evidence="3" id="KW-0479">Metal-binding</keyword>
<comment type="similarity">
    <text evidence="2">Belongs to the sulfatase family.</text>
</comment>
<proteinExistence type="inferred from homology"/>
<evidence type="ECO:0000256" key="3">
    <source>
        <dbReference type="ARBA" id="ARBA00022723"/>
    </source>
</evidence>
<dbReference type="InterPro" id="IPR000917">
    <property type="entry name" value="Sulfatase_N"/>
</dbReference>
<name>A0A7J7KD26_BUGNE</name>
<reference evidence="9" key="1">
    <citation type="submission" date="2020-06" db="EMBL/GenBank/DDBJ databases">
        <title>Draft genome of Bugula neritina, a colonial animal packing powerful symbionts and potential medicines.</title>
        <authorList>
            <person name="Rayko M."/>
        </authorList>
    </citation>
    <scope>NUCLEOTIDE SEQUENCE [LARGE SCALE GENOMIC DNA]</scope>
    <source>
        <strain evidence="9">Kwan_BN1</strain>
    </source>
</reference>
<evidence type="ECO:0000256" key="5">
    <source>
        <dbReference type="ARBA" id="ARBA00022837"/>
    </source>
</evidence>
<feature type="domain" description="Sulfatase N-terminal" evidence="8">
    <location>
        <begin position="24"/>
        <end position="82"/>
    </location>
</feature>
<evidence type="ECO:0000256" key="2">
    <source>
        <dbReference type="ARBA" id="ARBA00008779"/>
    </source>
</evidence>
<comment type="cofactor">
    <cofactor evidence="1">
        <name>Ca(2+)</name>
        <dbReference type="ChEBI" id="CHEBI:29108"/>
    </cofactor>
</comment>
<dbReference type="GO" id="GO:0008484">
    <property type="term" value="F:sulfuric ester hydrolase activity"/>
    <property type="evidence" value="ECO:0007669"/>
    <property type="project" value="InterPro"/>
</dbReference>
<sequence length="186" mass="20871">MLLLALVILGVLSTPLSVSSAKQPNIVFILADDLGYADIGYHGGAGQIKTPVLDQLAYDGVRLENYYVQPVCTPTRGALLAGKWHLGFYKKEYLPVNRGFDSFYGYYQGAEDYFNHTREVRLLKSIFKFSQELLHNFDPLMPKFGFKKPGSPFDNRQTAALRVGDYKIVTGYQLYPMVQADTVQGT</sequence>